<dbReference type="Pfam" id="PF08281">
    <property type="entry name" value="Sigma70_r4_2"/>
    <property type="match status" value="1"/>
</dbReference>
<comment type="caution">
    <text evidence="2">The sequence shown here is derived from an EMBL/GenBank/DDBJ whole genome shotgun (WGS) entry which is preliminary data.</text>
</comment>
<name>A0ABT0BJ46_9SPHN</name>
<dbReference type="EMBL" id="JALHLF010000213">
    <property type="protein sequence ID" value="MCJ2185082.1"/>
    <property type="molecule type" value="Genomic_DNA"/>
</dbReference>
<sequence>MSEDFNSERLRRIEAALLELTNLDQQIFLAMRLDSMSVEEIARRTGLSQRQVVKRLGRAIRHLGKRLNELDRE</sequence>
<evidence type="ECO:0000259" key="1">
    <source>
        <dbReference type="Pfam" id="PF08281"/>
    </source>
</evidence>
<reference evidence="2" key="1">
    <citation type="submission" date="2022-03" db="EMBL/GenBank/DDBJ databases">
        <title>Identification of a novel bacterium isolated from mangrove sediments.</title>
        <authorList>
            <person name="Pan X."/>
        </authorList>
    </citation>
    <scope>NUCLEOTIDE SEQUENCE</scope>
    <source>
        <strain evidence="2">B1949</strain>
    </source>
</reference>
<dbReference type="RefSeq" id="WP_244024509.1">
    <property type="nucleotide sequence ID" value="NZ_JALHLF010000213.1"/>
</dbReference>
<keyword evidence="3" id="KW-1185">Reference proteome</keyword>
<dbReference type="Gene3D" id="1.10.10.10">
    <property type="entry name" value="Winged helix-like DNA-binding domain superfamily/Winged helix DNA-binding domain"/>
    <property type="match status" value="1"/>
</dbReference>
<evidence type="ECO:0000313" key="2">
    <source>
        <dbReference type="EMBL" id="MCJ2185082.1"/>
    </source>
</evidence>
<organism evidence="2 3">
    <name type="scientific">Novosphingobium organovorum</name>
    <dbReference type="NCBI Taxonomy" id="2930092"/>
    <lineage>
        <taxon>Bacteria</taxon>
        <taxon>Pseudomonadati</taxon>
        <taxon>Pseudomonadota</taxon>
        <taxon>Alphaproteobacteria</taxon>
        <taxon>Sphingomonadales</taxon>
        <taxon>Sphingomonadaceae</taxon>
        <taxon>Novosphingobium</taxon>
    </lineage>
</organism>
<dbReference type="SUPFAM" id="SSF88659">
    <property type="entry name" value="Sigma3 and sigma4 domains of RNA polymerase sigma factors"/>
    <property type="match status" value="1"/>
</dbReference>
<dbReference type="InterPro" id="IPR013249">
    <property type="entry name" value="RNA_pol_sigma70_r4_t2"/>
</dbReference>
<evidence type="ECO:0000313" key="3">
    <source>
        <dbReference type="Proteomes" id="UP001162881"/>
    </source>
</evidence>
<gene>
    <name evidence="2" type="ORF">MTR62_20680</name>
</gene>
<proteinExistence type="predicted"/>
<accession>A0ABT0BJ46</accession>
<dbReference type="Proteomes" id="UP001162881">
    <property type="component" value="Unassembled WGS sequence"/>
</dbReference>
<feature type="domain" description="RNA polymerase sigma factor 70 region 4 type 2" evidence="1">
    <location>
        <begin position="11"/>
        <end position="63"/>
    </location>
</feature>
<dbReference type="InterPro" id="IPR013324">
    <property type="entry name" value="RNA_pol_sigma_r3/r4-like"/>
</dbReference>
<dbReference type="InterPro" id="IPR036388">
    <property type="entry name" value="WH-like_DNA-bd_sf"/>
</dbReference>
<protein>
    <submittedName>
        <fullName evidence="2">Sigma-70 region 4 domain-containing protein</fullName>
    </submittedName>
</protein>